<keyword evidence="2" id="KW-1185">Reference proteome</keyword>
<gene>
    <name evidence="1" type="ORF">V202x_16910</name>
</gene>
<protein>
    <submittedName>
        <fullName evidence="1">Uncharacterized protein</fullName>
    </submittedName>
</protein>
<accession>A0A517WSU1</accession>
<organism evidence="1 2">
    <name type="scientific">Gimesia aquarii</name>
    <dbReference type="NCBI Taxonomy" id="2527964"/>
    <lineage>
        <taxon>Bacteria</taxon>
        <taxon>Pseudomonadati</taxon>
        <taxon>Planctomycetota</taxon>
        <taxon>Planctomycetia</taxon>
        <taxon>Planctomycetales</taxon>
        <taxon>Planctomycetaceae</taxon>
        <taxon>Gimesia</taxon>
    </lineage>
</organism>
<evidence type="ECO:0000313" key="1">
    <source>
        <dbReference type="EMBL" id="QDU08324.1"/>
    </source>
</evidence>
<name>A0A517WSU1_9PLAN</name>
<reference evidence="1 2" key="1">
    <citation type="submission" date="2019-03" db="EMBL/GenBank/DDBJ databases">
        <title>Deep-cultivation of Planctomycetes and their phenomic and genomic characterization uncovers novel biology.</title>
        <authorList>
            <person name="Wiegand S."/>
            <person name="Jogler M."/>
            <person name="Boedeker C."/>
            <person name="Pinto D."/>
            <person name="Vollmers J."/>
            <person name="Rivas-Marin E."/>
            <person name="Kohn T."/>
            <person name="Peeters S.H."/>
            <person name="Heuer A."/>
            <person name="Rast P."/>
            <person name="Oberbeckmann S."/>
            <person name="Bunk B."/>
            <person name="Jeske O."/>
            <person name="Meyerdierks A."/>
            <person name="Storesund J.E."/>
            <person name="Kallscheuer N."/>
            <person name="Luecker S."/>
            <person name="Lage O.M."/>
            <person name="Pohl T."/>
            <person name="Merkel B.J."/>
            <person name="Hornburger P."/>
            <person name="Mueller R.-W."/>
            <person name="Bruemmer F."/>
            <person name="Labrenz M."/>
            <person name="Spormann A.M."/>
            <person name="Op den Camp H."/>
            <person name="Overmann J."/>
            <person name="Amann R."/>
            <person name="Jetten M.S.M."/>
            <person name="Mascher T."/>
            <person name="Medema M.H."/>
            <person name="Devos D.P."/>
            <person name="Kaster A.-K."/>
            <person name="Ovreas L."/>
            <person name="Rohde M."/>
            <person name="Galperin M.Y."/>
            <person name="Jogler C."/>
        </authorList>
    </citation>
    <scope>NUCLEOTIDE SEQUENCE [LARGE SCALE GENOMIC DNA]</scope>
    <source>
        <strain evidence="1 2">V202</strain>
    </source>
</reference>
<evidence type="ECO:0000313" key="2">
    <source>
        <dbReference type="Proteomes" id="UP000318384"/>
    </source>
</evidence>
<sequence>MAYSYYTSYFRLVLCTNDIAPDRFKISYNDWYCSYLRRLDKTQYQFNAHQPAIIAVKGLLGSDLG</sequence>
<dbReference type="Proteomes" id="UP000318384">
    <property type="component" value="Chromosome"/>
</dbReference>
<dbReference type="AlphaFoldDB" id="A0A517WSU1"/>
<dbReference type="EMBL" id="CP037422">
    <property type="protein sequence ID" value="QDU08324.1"/>
    <property type="molecule type" value="Genomic_DNA"/>
</dbReference>
<proteinExistence type="predicted"/>